<name>A0ABQ4A156_9ACTN</name>
<evidence type="ECO:0000313" key="4">
    <source>
        <dbReference type="EMBL" id="GIE24567.1"/>
    </source>
</evidence>
<dbReference type="InterPro" id="IPR015424">
    <property type="entry name" value="PyrdxlP-dep_Trfase"/>
</dbReference>
<keyword evidence="1" id="KW-0663">Pyridoxal phosphate</keyword>
<evidence type="ECO:0000259" key="3">
    <source>
        <dbReference type="Pfam" id="PF00266"/>
    </source>
</evidence>
<dbReference type="Gene3D" id="3.40.640.10">
    <property type="entry name" value="Type I PLP-dependent aspartate aminotransferase-like (Major domain)"/>
    <property type="match status" value="1"/>
</dbReference>
<dbReference type="GO" id="GO:0008483">
    <property type="term" value="F:transaminase activity"/>
    <property type="evidence" value="ECO:0007669"/>
    <property type="project" value="UniProtKB-KW"/>
</dbReference>
<dbReference type="SUPFAM" id="SSF53383">
    <property type="entry name" value="PLP-dependent transferases"/>
    <property type="match status" value="1"/>
</dbReference>
<gene>
    <name evidence="4" type="ORF">Ahu01nite_076690</name>
</gene>
<keyword evidence="4" id="KW-0808">Transferase</keyword>
<proteinExistence type="predicted"/>
<evidence type="ECO:0000256" key="1">
    <source>
        <dbReference type="ARBA" id="ARBA00022898"/>
    </source>
</evidence>
<protein>
    <submittedName>
        <fullName evidence="4">Aminotransferase</fullName>
    </submittedName>
</protein>
<dbReference type="RefSeq" id="WP_203841575.1">
    <property type="nucleotide sequence ID" value="NZ_BAAATV010000019.1"/>
</dbReference>
<dbReference type="InterPro" id="IPR000192">
    <property type="entry name" value="Aminotrans_V_dom"/>
</dbReference>
<dbReference type="Proteomes" id="UP000603200">
    <property type="component" value="Unassembled WGS sequence"/>
</dbReference>
<reference evidence="4 5" key="1">
    <citation type="submission" date="2021-01" db="EMBL/GenBank/DDBJ databases">
        <title>Whole genome shotgun sequence of Actinoplanes humidus NBRC 14915.</title>
        <authorList>
            <person name="Komaki H."/>
            <person name="Tamura T."/>
        </authorList>
    </citation>
    <scope>NUCLEOTIDE SEQUENCE [LARGE SCALE GENOMIC DNA]</scope>
    <source>
        <strain evidence="4 5">NBRC 14915</strain>
    </source>
</reference>
<evidence type="ECO:0000313" key="5">
    <source>
        <dbReference type="Proteomes" id="UP000603200"/>
    </source>
</evidence>
<dbReference type="EMBL" id="BOMN01000111">
    <property type="protein sequence ID" value="GIE24567.1"/>
    <property type="molecule type" value="Genomic_DNA"/>
</dbReference>
<dbReference type="PANTHER" id="PTHR43092">
    <property type="entry name" value="L-CYSTEINE DESULFHYDRASE"/>
    <property type="match status" value="1"/>
</dbReference>
<sequence length="439" mass="48519">MLQRDATVAENPGTEPSPSVLRTASWDRIRDLFPLDSGTAHLNSGTVGVMPHDVLDTYTRVTREWTGSLANIYPPSLYPEYRAAIASDFGVAQDEMVICHNATEGMARVVAGLDFRPGDEVLTTTHECFSVLSNLNLAHNRYGVEVHKLTLPTGYDVTTEEILHLFESAITPRTRAMFFAGVTLFGGVRMPVRELCTMAQRRGIITVVDGALLPGMIDTDLRRLGVDFLVGSGSKWQCGPLGTGLLYVRNRVTPANPLPLPTFWPVISTWYPLEGAPPPRSHPDTSATNNIGDYLQSAGSASVARAAALARACEVWNLIGRSRIEERILSLGRYAKRRIAEELGPGALYSPTADERLNSPLTTFNPFRDPADAYDGMKFETLIARLEHEDRVWIRWVEFDVPGSARMRYAARFCTHLFNSEDDVDRALLAVVRLATELS</sequence>
<dbReference type="InterPro" id="IPR015421">
    <property type="entry name" value="PyrdxlP-dep_Trfase_major"/>
</dbReference>
<dbReference type="Gene3D" id="3.90.1150.10">
    <property type="entry name" value="Aspartate Aminotransferase, domain 1"/>
    <property type="match status" value="1"/>
</dbReference>
<dbReference type="InterPro" id="IPR015422">
    <property type="entry name" value="PyrdxlP-dep_Trfase_small"/>
</dbReference>
<organism evidence="4 5">
    <name type="scientific">Winogradskya humida</name>
    <dbReference type="NCBI Taxonomy" id="113566"/>
    <lineage>
        <taxon>Bacteria</taxon>
        <taxon>Bacillati</taxon>
        <taxon>Actinomycetota</taxon>
        <taxon>Actinomycetes</taxon>
        <taxon>Micromonosporales</taxon>
        <taxon>Micromonosporaceae</taxon>
        <taxon>Winogradskya</taxon>
    </lineage>
</organism>
<accession>A0ABQ4A156</accession>
<dbReference type="PANTHER" id="PTHR43092:SF6">
    <property type="entry name" value="BLR1280 PROTEIN"/>
    <property type="match status" value="1"/>
</dbReference>
<feature type="domain" description="Aminotransferase class V" evidence="3">
    <location>
        <begin position="38"/>
        <end position="253"/>
    </location>
</feature>
<keyword evidence="5" id="KW-1185">Reference proteome</keyword>
<keyword evidence="4" id="KW-0032">Aminotransferase</keyword>
<dbReference type="Pfam" id="PF00266">
    <property type="entry name" value="Aminotran_5"/>
    <property type="match status" value="1"/>
</dbReference>
<comment type="caution">
    <text evidence="4">The sequence shown here is derived from an EMBL/GenBank/DDBJ whole genome shotgun (WGS) entry which is preliminary data.</text>
</comment>
<feature type="region of interest" description="Disordered" evidence="2">
    <location>
        <begin position="1"/>
        <end position="20"/>
    </location>
</feature>
<evidence type="ECO:0000256" key="2">
    <source>
        <dbReference type="SAM" id="MobiDB-lite"/>
    </source>
</evidence>